<gene>
    <name evidence="6" type="ORF">SAMN05660649_01450</name>
</gene>
<dbReference type="RefSeq" id="WP_092470143.1">
    <property type="nucleotide sequence ID" value="NZ_FOOX01000004.1"/>
</dbReference>
<evidence type="ECO:0000313" key="7">
    <source>
        <dbReference type="Proteomes" id="UP000199337"/>
    </source>
</evidence>
<dbReference type="SMART" id="SM00260">
    <property type="entry name" value="CheW"/>
    <property type="match status" value="1"/>
</dbReference>
<evidence type="ECO:0000256" key="2">
    <source>
        <dbReference type="ARBA" id="ARBA00021483"/>
    </source>
</evidence>
<evidence type="ECO:0000313" key="6">
    <source>
        <dbReference type="EMBL" id="SFG36969.1"/>
    </source>
</evidence>
<keyword evidence="7" id="KW-1185">Reference proteome</keyword>
<feature type="domain" description="CheW-like" evidence="5">
    <location>
        <begin position="4"/>
        <end position="137"/>
    </location>
</feature>
<evidence type="ECO:0000256" key="3">
    <source>
        <dbReference type="ARBA" id="ARBA00022490"/>
    </source>
</evidence>
<dbReference type="InterPro" id="IPR002545">
    <property type="entry name" value="CheW-lke_dom"/>
</dbReference>
<keyword evidence="3" id="KW-0963">Cytoplasm</keyword>
<dbReference type="PANTHER" id="PTHR22617:SF23">
    <property type="entry name" value="CHEMOTAXIS PROTEIN CHEW"/>
    <property type="match status" value="1"/>
</dbReference>
<proteinExistence type="predicted"/>
<dbReference type="GO" id="GO:0007165">
    <property type="term" value="P:signal transduction"/>
    <property type="evidence" value="ECO:0007669"/>
    <property type="project" value="InterPro"/>
</dbReference>
<dbReference type="InterPro" id="IPR036061">
    <property type="entry name" value="CheW-like_dom_sf"/>
</dbReference>
<dbReference type="CDD" id="cd00732">
    <property type="entry name" value="CheW"/>
    <property type="match status" value="1"/>
</dbReference>
<dbReference type="FunFam" id="2.40.50.180:FF:000002">
    <property type="entry name" value="Chemotaxis protein CheW"/>
    <property type="match status" value="1"/>
</dbReference>
<dbReference type="SUPFAM" id="SSF50341">
    <property type="entry name" value="CheW-like"/>
    <property type="match status" value="1"/>
</dbReference>
<dbReference type="Proteomes" id="UP000199337">
    <property type="component" value="Unassembled WGS sequence"/>
</dbReference>
<sequence>MQNEGQLVIFELADQLYALPIQETQEIIRMTDITKVPNTKHFVEGIINLRGSIVPVINLNRRLGLPEKEYDESTRIIVTEHNGQKVGMIVDNVQEVGRYIDDEVEPPAVAGDNVDYLKGVVKKGEDLWLLLNLGMVI</sequence>
<reference evidence="7" key="1">
    <citation type="submission" date="2016-10" db="EMBL/GenBank/DDBJ databases">
        <authorList>
            <person name="Varghese N."/>
            <person name="Submissions S."/>
        </authorList>
    </citation>
    <scope>NUCLEOTIDE SEQUENCE [LARGE SCALE GENOMIC DNA]</scope>
    <source>
        <strain evidence="7">DSM 17038</strain>
    </source>
</reference>
<dbReference type="EMBL" id="FOOX01000004">
    <property type="protein sequence ID" value="SFG36969.1"/>
    <property type="molecule type" value="Genomic_DNA"/>
</dbReference>
<keyword evidence="4" id="KW-0145">Chemotaxis</keyword>
<comment type="subcellular location">
    <subcellularLocation>
        <location evidence="1">Cytoplasm</location>
    </subcellularLocation>
</comment>
<organism evidence="6 7">
    <name type="scientific">Desulfotruncus arcticus DSM 17038</name>
    <dbReference type="NCBI Taxonomy" id="1121424"/>
    <lineage>
        <taxon>Bacteria</taxon>
        <taxon>Bacillati</taxon>
        <taxon>Bacillota</taxon>
        <taxon>Clostridia</taxon>
        <taxon>Eubacteriales</taxon>
        <taxon>Desulfallaceae</taxon>
        <taxon>Desulfotruncus</taxon>
    </lineage>
</organism>
<dbReference type="InterPro" id="IPR039315">
    <property type="entry name" value="CheW"/>
</dbReference>
<evidence type="ECO:0000259" key="5">
    <source>
        <dbReference type="PROSITE" id="PS50851"/>
    </source>
</evidence>
<evidence type="ECO:0000256" key="4">
    <source>
        <dbReference type="ARBA" id="ARBA00022500"/>
    </source>
</evidence>
<dbReference type="PANTHER" id="PTHR22617">
    <property type="entry name" value="CHEMOTAXIS SENSOR HISTIDINE KINASE-RELATED"/>
    <property type="match status" value="1"/>
</dbReference>
<dbReference type="Pfam" id="PF01584">
    <property type="entry name" value="CheW"/>
    <property type="match status" value="1"/>
</dbReference>
<dbReference type="AlphaFoldDB" id="A0A1I2RBT8"/>
<accession>A0A1I2RBT8</accession>
<dbReference type="Gene3D" id="2.40.50.180">
    <property type="entry name" value="CheA-289, Domain 4"/>
    <property type="match status" value="1"/>
</dbReference>
<evidence type="ECO:0000256" key="1">
    <source>
        <dbReference type="ARBA" id="ARBA00004496"/>
    </source>
</evidence>
<dbReference type="Gene3D" id="2.30.30.40">
    <property type="entry name" value="SH3 Domains"/>
    <property type="match status" value="1"/>
</dbReference>
<dbReference type="OrthoDB" id="9794382at2"/>
<protein>
    <recommendedName>
        <fullName evidence="2">Chemotaxis protein CheW</fullName>
    </recommendedName>
</protein>
<name>A0A1I2RBT8_9FIRM</name>
<dbReference type="GO" id="GO:0005829">
    <property type="term" value="C:cytosol"/>
    <property type="evidence" value="ECO:0007669"/>
    <property type="project" value="TreeGrafter"/>
</dbReference>
<dbReference type="STRING" id="341036.SAMN05660649_01450"/>
<dbReference type="GO" id="GO:0006935">
    <property type="term" value="P:chemotaxis"/>
    <property type="evidence" value="ECO:0007669"/>
    <property type="project" value="UniProtKB-KW"/>
</dbReference>
<dbReference type="PROSITE" id="PS50851">
    <property type="entry name" value="CHEW"/>
    <property type="match status" value="1"/>
</dbReference>